<dbReference type="PROSITE" id="PS50109">
    <property type="entry name" value="HIS_KIN"/>
    <property type="match status" value="1"/>
</dbReference>
<evidence type="ECO:0000256" key="2">
    <source>
        <dbReference type="ARBA" id="ARBA00004651"/>
    </source>
</evidence>
<keyword evidence="17" id="KW-0175">Coiled coil</keyword>
<dbReference type="Pfam" id="PF00072">
    <property type="entry name" value="Response_reg"/>
    <property type="match status" value="1"/>
</dbReference>
<dbReference type="PANTHER" id="PTHR45339">
    <property type="entry name" value="HYBRID SIGNAL TRANSDUCTION HISTIDINE KINASE J"/>
    <property type="match status" value="1"/>
</dbReference>
<dbReference type="Proteomes" id="UP000185860">
    <property type="component" value="Unassembled WGS sequence"/>
</dbReference>
<feature type="transmembrane region" description="Helical" evidence="18">
    <location>
        <begin position="383"/>
        <end position="406"/>
    </location>
</feature>
<evidence type="ECO:0000256" key="1">
    <source>
        <dbReference type="ARBA" id="ARBA00000085"/>
    </source>
</evidence>
<keyword evidence="10 22" id="KW-0418">Kinase</keyword>
<gene>
    <name evidence="22" type="ORF">NIES2119_30810</name>
</gene>
<dbReference type="CDD" id="cd18774">
    <property type="entry name" value="PDC2_HK_sensor"/>
    <property type="match status" value="1"/>
</dbReference>
<dbReference type="InterPro" id="IPR005467">
    <property type="entry name" value="His_kinase_dom"/>
</dbReference>
<dbReference type="GO" id="GO:0000155">
    <property type="term" value="F:phosphorelay sensor kinase activity"/>
    <property type="evidence" value="ECO:0007669"/>
    <property type="project" value="InterPro"/>
</dbReference>
<evidence type="ECO:0000259" key="19">
    <source>
        <dbReference type="PROSITE" id="PS50109"/>
    </source>
</evidence>
<dbReference type="InterPro" id="IPR003661">
    <property type="entry name" value="HisK_dim/P_dom"/>
</dbReference>
<sequence length="954" mass="107886">MNNFPSKRLRQHPSKAQKTLQIPLRLVLIVPFVLQIVGAVGLVGYLSYRSGQEEVEHIAKQLMENTGQQVNQELTRYLQTAHEANQRHIAAFKAGAIDLQNLDQLHRYLILQHLQTPSLTTLLFATPQGNFRLSHRVSPRDYGIATHLKPQELPFDASFSDPDNPSIIKSFSINEQGDLIRHVETTVKNDVRDRPWYRQAVTRKKSGWSQPFQIGGTNILVLNAYTPFYDKAQKLLGVFAVNISLNQLGDFLRNLKVGRHGVIYIMERNGLLIANSTPELSYFVSGKPQLSGISQPGILKFQRIWPNQLSNPAIQNSYQYLKEKFHHNFQNVPVPQTLKFYINGDRYFLNIISYKNDYGLDWLVVTVVPESDFMEQIQKNARLTVLLCTITLLVATSIGIVTAQWITNPILRLNRATQAITNGNLHNLTTDENLVIHIAKNQGITEVKNLATSFNLMAKELQISFETLEQRVEERTAELAIAKEKAEVANQAKSIFIANMSHELRSPLNAILGFSQLILRTRNLPSDQLENAGIIYRSGEYLLTLINNILDLSKIEAGKTTLNFKNFDLYRLLDDLEDMLHLRATNAGLKLIFQRTENVPRYICTDEVKLRQVLINLLSNAIKFTSFGQVTLYVFLGKQETADTFHLYFRIHDTGVGIAPAELPKLFDAFNQAQAGKEMQEGTGLGLAISRKFVQLMGGDITVETELGRGTTFQFDIQARLGQEIVSKTTEERPKVLGLVPGQPIYKILTVDDKSINRQLLIKLLSPLGFEMKEASNGIEAIAIWDEWEPHLIFMDMRMPVMDGYEATKKIKSTTKGSATVVIALTASVLEEEKAIVLSAGCDDFIRKPFVEQTIFDLLTKYLGIKYLYTEIQLPTSNKLIETVLTPTQLTCMTPEWITQLYSAALEANTNQVVELVKEIPQTEIHLIESLTTLARQFQFEKIIDLAEPLIIHD</sequence>
<keyword evidence="8 18" id="KW-0812">Transmembrane</keyword>
<keyword evidence="12 18" id="KW-1133">Transmembrane helix</keyword>
<dbReference type="InterPro" id="IPR003660">
    <property type="entry name" value="HAMP_dom"/>
</dbReference>
<comment type="caution">
    <text evidence="22">The sequence shown here is derived from an EMBL/GenBank/DDBJ whole genome shotgun (WGS) entry which is preliminary data.</text>
</comment>
<name>A0A1U7I3C2_9CYAN</name>
<dbReference type="EC" id="2.7.13.3" evidence="4"/>
<dbReference type="InterPro" id="IPR001789">
    <property type="entry name" value="Sig_transdc_resp-reg_receiver"/>
</dbReference>
<comment type="similarity">
    <text evidence="3">In the N-terminal section; belongs to the phytochrome family.</text>
</comment>
<dbReference type="InterPro" id="IPR036097">
    <property type="entry name" value="HisK_dim/P_sf"/>
</dbReference>
<evidence type="ECO:0000313" key="23">
    <source>
        <dbReference type="Proteomes" id="UP000185860"/>
    </source>
</evidence>
<dbReference type="GO" id="GO:0005886">
    <property type="term" value="C:plasma membrane"/>
    <property type="evidence" value="ECO:0007669"/>
    <property type="project" value="UniProtKB-SubCell"/>
</dbReference>
<feature type="domain" description="HAMP" evidence="21">
    <location>
        <begin position="404"/>
        <end position="466"/>
    </location>
</feature>
<protein>
    <recommendedName>
        <fullName evidence="15">Circadian input-output histidine kinase CikA</fullName>
        <ecNumber evidence="4">2.7.13.3</ecNumber>
    </recommendedName>
</protein>
<evidence type="ECO:0000256" key="3">
    <source>
        <dbReference type="ARBA" id="ARBA00006402"/>
    </source>
</evidence>
<feature type="domain" description="Response regulatory" evidence="20">
    <location>
        <begin position="747"/>
        <end position="863"/>
    </location>
</feature>
<evidence type="ECO:0000256" key="14">
    <source>
        <dbReference type="ARBA" id="ARBA00023136"/>
    </source>
</evidence>
<reference evidence="22 23" key="1">
    <citation type="submission" date="2016-11" db="EMBL/GenBank/DDBJ databases">
        <title>Draft Genome Sequences of Nine Cyanobacterial Strains from Diverse Habitats.</title>
        <authorList>
            <person name="Zhu T."/>
            <person name="Hou S."/>
            <person name="Lu X."/>
            <person name="Hess W.R."/>
        </authorList>
    </citation>
    <scope>NUCLEOTIDE SEQUENCE [LARGE SCALE GENOMIC DNA]</scope>
    <source>
        <strain evidence="22 23">IAM M-71</strain>
    </source>
</reference>
<evidence type="ECO:0000256" key="13">
    <source>
        <dbReference type="ARBA" id="ARBA00023012"/>
    </source>
</evidence>
<dbReference type="STRING" id="454136.NIES2119_30810"/>
<dbReference type="GO" id="GO:0005524">
    <property type="term" value="F:ATP binding"/>
    <property type="evidence" value="ECO:0007669"/>
    <property type="project" value="UniProtKB-KW"/>
</dbReference>
<feature type="transmembrane region" description="Helical" evidence="18">
    <location>
        <begin position="26"/>
        <end position="48"/>
    </location>
</feature>
<dbReference type="SUPFAM" id="SSF47384">
    <property type="entry name" value="Homodimeric domain of signal transducing histidine kinase"/>
    <property type="match status" value="1"/>
</dbReference>
<keyword evidence="7" id="KW-0808">Transferase</keyword>
<dbReference type="PANTHER" id="PTHR45339:SF1">
    <property type="entry name" value="HYBRID SIGNAL TRANSDUCTION HISTIDINE KINASE J"/>
    <property type="match status" value="1"/>
</dbReference>
<evidence type="ECO:0000256" key="10">
    <source>
        <dbReference type="ARBA" id="ARBA00022777"/>
    </source>
</evidence>
<dbReference type="Gene3D" id="3.40.50.2300">
    <property type="match status" value="1"/>
</dbReference>
<dbReference type="Gene3D" id="3.30.450.20">
    <property type="entry name" value="PAS domain"/>
    <property type="match status" value="1"/>
</dbReference>
<dbReference type="SUPFAM" id="SSF52172">
    <property type="entry name" value="CheY-like"/>
    <property type="match status" value="1"/>
</dbReference>
<dbReference type="FunFam" id="1.10.287.130:FF:000004">
    <property type="entry name" value="Ethylene receptor 1"/>
    <property type="match status" value="1"/>
</dbReference>
<dbReference type="EMBL" id="MRCE01000063">
    <property type="protein sequence ID" value="OKH30554.1"/>
    <property type="molecule type" value="Genomic_DNA"/>
</dbReference>
<dbReference type="Pfam" id="PF02743">
    <property type="entry name" value="dCache_1"/>
    <property type="match status" value="1"/>
</dbReference>
<keyword evidence="5" id="KW-1003">Cell membrane</keyword>
<evidence type="ECO:0000259" key="21">
    <source>
        <dbReference type="PROSITE" id="PS50885"/>
    </source>
</evidence>
<dbReference type="SMART" id="SM00448">
    <property type="entry name" value="REC"/>
    <property type="match status" value="1"/>
</dbReference>
<dbReference type="InterPro" id="IPR011006">
    <property type="entry name" value="CheY-like_superfamily"/>
</dbReference>
<evidence type="ECO:0000256" key="12">
    <source>
        <dbReference type="ARBA" id="ARBA00022989"/>
    </source>
</evidence>
<dbReference type="Gene3D" id="3.30.565.10">
    <property type="entry name" value="Histidine kinase-like ATPase, C-terminal domain"/>
    <property type="match status" value="1"/>
</dbReference>
<dbReference type="SMART" id="SM00304">
    <property type="entry name" value="HAMP"/>
    <property type="match status" value="1"/>
</dbReference>
<feature type="coiled-coil region" evidence="17">
    <location>
        <begin position="458"/>
        <end position="492"/>
    </location>
</feature>
<dbReference type="CDD" id="cd16922">
    <property type="entry name" value="HATPase_EvgS-ArcB-TorS-like"/>
    <property type="match status" value="1"/>
</dbReference>
<evidence type="ECO:0000259" key="20">
    <source>
        <dbReference type="PROSITE" id="PS50110"/>
    </source>
</evidence>
<evidence type="ECO:0000256" key="17">
    <source>
        <dbReference type="SAM" id="Coils"/>
    </source>
</evidence>
<feature type="domain" description="Histidine kinase" evidence="19">
    <location>
        <begin position="499"/>
        <end position="721"/>
    </location>
</feature>
<evidence type="ECO:0000256" key="8">
    <source>
        <dbReference type="ARBA" id="ARBA00022692"/>
    </source>
</evidence>
<comment type="subcellular location">
    <subcellularLocation>
        <location evidence="2">Cell membrane</location>
        <topology evidence="2">Multi-pass membrane protein</topology>
    </subcellularLocation>
</comment>
<dbReference type="InterPro" id="IPR036890">
    <property type="entry name" value="HATPase_C_sf"/>
</dbReference>
<feature type="modified residue" description="4-aspartylphosphate" evidence="16">
    <location>
        <position position="796"/>
    </location>
</feature>
<dbReference type="PROSITE" id="PS50110">
    <property type="entry name" value="RESPONSE_REGULATORY"/>
    <property type="match status" value="1"/>
</dbReference>
<dbReference type="Pfam" id="PF00672">
    <property type="entry name" value="HAMP"/>
    <property type="match status" value="1"/>
</dbReference>
<keyword evidence="14 18" id="KW-0472">Membrane</keyword>
<evidence type="ECO:0000256" key="4">
    <source>
        <dbReference type="ARBA" id="ARBA00012438"/>
    </source>
</evidence>
<evidence type="ECO:0000256" key="11">
    <source>
        <dbReference type="ARBA" id="ARBA00022840"/>
    </source>
</evidence>
<dbReference type="SMART" id="SM00388">
    <property type="entry name" value="HisKA"/>
    <property type="match status" value="1"/>
</dbReference>
<evidence type="ECO:0000256" key="18">
    <source>
        <dbReference type="SAM" id="Phobius"/>
    </source>
</evidence>
<accession>A0A1U7I3C2</accession>
<keyword evidence="6 16" id="KW-0597">Phosphoprotein</keyword>
<evidence type="ECO:0000256" key="7">
    <source>
        <dbReference type="ARBA" id="ARBA00022679"/>
    </source>
</evidence>
<dbReference type="CDD" id="cd00082">
    <property type="entry name" value="HisKA"/>
    <property type="match status" value="1"/>
</dbReference>
<dbReference type="CDD" id="cd06225">
    <property type="entry name" value="HAMP"/>
    <property type="match status" value="1"/>
</dbReference>
<keyword evidence="13" id="KW-0902">Two-component regulatory system</keyword>
<dbReference type="InterPro" id="IPR033479">
    <property type="entry name" value="dCache_1"/>
</dbReference>
<dbReference type="FunFam" id="3.30.565.10:FF:000010">
    <property type="entry name" value="Sensor histidine kinase RcsC"/>
    <property type="match status" value="1"/>
</dbReference>
<evidence type="ECO:0000256" key="9">
    <source>
        <dbReference type="ARBA" id="ARBA00022741"/>
    </source>
</evidence>
<dbReference type="AlphaFoldDB" id="A0A1U7I3C2"/>
<evidence type="ECO:0000256" key="5">
    <source>
        <dbReference type="ARBA" id="ARBA00022475"/>
    </source>
</evidence>
<dbReference type="SUPFAM" id="SSF55874">
    <property type="entry name" value="ATPase domain of HSP90 chaperone/DNA topoisomerase II/histidine kinase"/>
    <property type="match status" value="1"/>
</dbReference>
<dbReference type="OrthoDB" id="567946at2"/>
<dbReference type="Pfam" id="PF00512">
    <property type="entry name" value="HisKA"/>
    <property type="match status" value="1"/>
</dbReference>
<dbReference type="CDD" id="cd17546">
    <property type="entry name" value="REC_hyHK_CKI1_RcsC-like"/>
    <property type="match status" value="1"/>
</dbReference>
<dbReference type="Gene3D" id="1.10.287.130">
    <property type="match status" value="1"/>
</dbReference>
<dbReference type="InterPro" id="IPR004358">
    <property type="entry name" value="Sig_transdc_His_kin-like_C"/>
</dbReference>
<organism evidence="22 23">
    <name type="scientific">[Phormidium ambiguum] IAM M-71</name>
    <dbReference type="NCBI Taxonomy" id="454136"/>
    <lineage>
        <taxon>Bacteria</taxon>
        <taxon>Bacillati</taxon>
        <taxon>Cyanobacteriota</taxon>
        <taxon>Cyanophyceae</taxon>
        <taxon>Oscillatoriophycideae</taxon>
        <taxon>Aerosakkonematales</taxon>
        <taxon>Aerosakkonemataceae</taxon>
        <taxon>Floridanema</taxon>
    </lineage>
</organism>
<comment type="catalytic activity">
    <reaction evidence="1">
        <text>ATP + protein L-histidine = ADP + protein N-phospho-L-histidine.</text>
        <dbReference type="EC" id="2.7.13.3"/>
    </reaction>
</comment>
<dbReference type="InterPro" id="IPR003594">
    <property type="entry name" value="HATPase_dom"/>
</dbReference>
<dbReference type="Gene3D" id="6.10.340.10">
    <property type="match status" value="1"/>
</dbReference>
<evidence type="ECO:0000256" key="16">
    <source>
        <dbReference type="PROSITE-ProRule" id="PRU00169"/>
    </source>
</evidence>
<evidence type="ECO:0000256" key="6">
    <source>
        <dbReference type="ARBA" id="ARBA00022553"/>
    </source>
</evidence>
<dbReference type="SMART" id="SM00387">
    <property type="entry name" value="HATPase_c"/>
    <property type="match status" value="1"/>
</dbReference>
<keyword evidence="11" id="KW-0067">ATP-binding</keyword>
<dbReference type="Pfam" id="PF02518">
    <property type="entry name" value="HATPase_c"/>
    <property type="match status" value="1"/>
</dbReference>
<dbReference type="PROSITE" id="PS50885">
    <property type="entry name" value="HAMP"/>
    <property type="match status" value="1"/>
</dbReference>
<keyword evidence="9" id="KW-0547">Nucleotide-binding</keyword>
<evidence type="ECO:0000313" key="22">
    <source>
        <dbReference type="EMBL" id="OKH30554.1"/>
    </source>
</evidence>
<dbReference type="PRINTS" id="PR00344">
    <property type="entry name" value="BCTRLSENSOR"/>
</dbReference>
<evidence type="ECO:0000256" key="15">
    <source>
        <dbReference type="ARBA" id="ARBA00074306"/>
    </source>
</evidence>
<proteinExistence type="inferred from homology"/>